<dbReference type="Proteomes" id="UP000515734">
    <property type="component" value="Chromosome"/>
</dbReference>
<keyword evidence="2" id="KW-1133">Transmembrane helix</keyword>
<dbReference type="EMBL" id="AP023287">
    <property type="protein sequence ID" value="BCI51533.1"/>
    <property type="molecule type" value="Genomic_DNA"/>
</dbReference>
<feature type="transmembrane region" description="Helical" evidence="2">
    <location>
        <begin position="21"/>
        <end position="44"/>
    </location>
</feature>
<dbReference type="InterPro" id="IPR052336">
    <property type="entry name" value="MlaD_Phospholipid_Transporter"/>
</dbReference>
<dbReference type="PANTHER" id="PTHR33371:SF16">
    <property type="entry name" value="MCE-FAMILY PROTEIN MCE3F"/>
    <property type="match status" value="1"/>
</dbReference>
<feature type="domain" description="Mammalian cell entry C-terminal" evidence="4">
    <location>
        <begin position="134"/>
        <end position="305"/>
    </location>
</feature>
<accession>A0A6S6NWJ8</accession>
<dbReference type="AlphaFoldDB" id="A0A6S6NWJ8"/>
<feature type="region of interest" description="Disordered" evidence="1">
    <location>
        <begin position="365"/>
        <end position="416"/>
    </location>
</feature>
<dbReference type="RefSeq" id="WP_185294489.1">
    <property type="nucleotide sequence ID" value="NZ_AP023287.1"/>
</dbReference>
<evidence type="ECO:0000259" key="4">
    <source>
        <dbReference type="Pfam" id="PF11887"/>
    </source>
</evidence>
<keyword evidence="2" id="KW-0472">Membrane</keyword>
<dbReference type="Pfam" id="PF11887">
    <property type="entry name" value="Mce4_CUP1"/>
    <property type="match status" value="1"/>
</dbReference>
<name>A0A6S6NWJ8_9MYCO</name>
<evidence type="ECO:0000256" key="2">
    <source>
        <dbReference type="SAM" id="Phobius"/>
    </source>
</evidence>
<evidence type="ECO:0000313" key="6">
    <source>
        <dbReference type="Proteomes" id="UP000515734"/>
    </source>
</evidence>
<dbReference type="PANTHER" id="PTHR33371">
    <property type="entry name" value="INTERMEMBRANE PHOSPHOLIPID TRANSPORT SYSTEM BINDING PROTEIN MLAD-RELATED"/>
    <property type="match status" value="1"/>
</dbReference>
<feature type="domain" description="Mce/MlaD" evidence="3">
    <location>
        <begin position="52"/>
        <end position="125"/>
    </location>
</feature>
<proteinExistence type="predicted"/>
<evidence type="ECO:0000313" key="5">
    <source>
        <dbReference type="EMBL" id="BCI51533.1"/>
    </source>
</evidence>
<protein>
    <submittedName>
        <fullName evidence="5">Mammalian cell entry protein</fullName>
    </submittedName>
</protein>
<sequence length="416" mass="43997">MIDSVARLLVGAARAGYRRRMWLSAGALLSTLAVASAYVFLGALQVNPLSTSYRVTVELPASAGLLPNQNVTMRGVPIGRVDRLDITPVGVNAVVSVDSTVAVPASSAVRVSGLSPAGEQYIDFVAESDHGPYLGDGSVVAQQDTTVPVSLADLLANADGALAQVDTPKLELIKRELSMSEAGPQKLADVIDGGTFLLTTLDSVLPETTSMLRTSRVVLTLAADKNAGISVASDNLTETFDGVNRMRNGFRTLTEQTPGTLTSVDNLFTDNSDTMVQLLGSLASTSQLLYLRVPALHALFPDYRTSVLDAIGSIMHDNGLWATGDIYPRYSCDYGTPRLPPSSADFPEPSMYTYCRDDHPGVLVRGAKNAPRPAGDDTAGPPPGADLARTTDPTPRGRYTIPTPYGGPTLPIEPPR</sequence>
<organism evidence="5 6">
    <name type="scientific">Mycolicibacterium litorale</name>
    <dbReference type="NCBI Taxonomy" id="758802"/>
    <lineage>
        <taxon>Bacteria</taxon>
        <taxon>Bacillati</taxon>
        <taxon>Actinomycetota</taxon>
        <taxon>Actinomycetes</taxon>
        <taxon>Mycobacteriales</taxon>
        <taxon>Mycobacteriaceae</taxon>
        <taxon>Mycolicibacterium</taxon>
    </lineage>
</organism>
<dbReference type="GO" id="GO:0005576">
    <property type="term" value="C:extracellular region"/>
    <property type="evidence" value="ECO:0007669"/>
    <property type="project" value="TreeGrafter"/>
</dbReference>
<evidence type="ECO:0000256" key="1">
    <source>
        <dbReference type="SAM" id="MobiDB-lite"/>
    </source>
</evidence>
<dbReference type="Pfam" id="PF02470">
    <property type="entry name" value="MlaD"/>
    <property type="match status" value="1"/>
</dbReference>
<evidence type="ECO:0000259" key="3">
    <source>
        <dbReference type="Pfam" id="PF02470"/>
    </source>
</evidence>
<keyword evidence="2" id="KW-0812">Transmembrane</keyword>
<reference evidence="5 6" key="1">
    <citation type="submission" date="2020-07" db="EMBL/GenBank/DDBJ databases">
        <title>Complete genome sequence of Mycolicibacterium litorale like strain isolated from cardiac implantable electronic device infection.</title>
        <authorList>
            <person name="Fukano H."/>
            <person name="Miyama H."/>
            <person name="Hoshino Y."/>
        </authorList>
    </citation>
    <scope>NUCLEOTIDE SEQUENCE [LARGE SCALE GENOMIC DNA]</scope>
    <source>
        <strain evidence="5 6">NIIDNTM18</strain>
    </source>
</reference>
<dbReference type="InterPro" id="IPR024516">
    <property type="entry name" value="Mce_C"/>
</dbReference>
<feature type="compositionally biased region" description="Low complexity" evidence="1">
    <location>
        <begin position="370"/>
        <end position="379"/>
    </location>
</feature>
<dbReference type="InterPro" id="IPR003399">
    <property type="entry name" value="Mce/MlaD"/>
</dbReference>
<gene>
    <name evidence="5" type="ORF">NIIDNTM18_08110</name>
</gene>